<feature type="transmembrane region" description="Helical" evidence="1">
    <location>
        <begin position="227"/>
        <end position="254"/>
    </location>
</feature>
<dbReference type="AlphaFoldDB" id="A0A2W5RWW5"/>
<keyword evidence="1" id="KW-0472">Membrane</keyword>
<comment type="caution">
    <text evidence="2">The sequence shown here is derived from an EMBL/GenBank/DDBJ whole genome shotgun (WGS) entry which is preliminary data.</text>
</comment>
<evidence type="ECO:0000256" key="1">
    <source>
        <dbReference type="SAM" id="Phobius"/>
    </source>
</evidence>
<feature type="transmembrane region" description="Helical" evidence="1">
    <location>
        <begin position="140"/>
        <end position="170"/>
    </location>
</feature>
<feature type="transmembrane region" description="Helical" evidence="1">
    <location>
        <begin position="41"/>
        <end position="62"/>
    </location>
</feature>
<protein>
    <submittedName>
        <fullName evidence="2">DUF2868 domain-containing protein</fullName>
    </submittedName>
</protein>
<keyword evidence="1" id="KW-1133">Transmembrane helix</keyword>
<gene>
    <name evidence="2" type="ORF">DI563_21490</name>
</gene>
<name>A0A2W5RWW5_VARPD</name>
<feature type="transmembrane region" description="Helical" evidence="1">
    <location>
        <begin position="69"/>
        <end position="92"/>
    </location>
</feature>
<dbReference type="Pfam" id="PF11067">
    <property type="entry name" value="DUF2868"/>
    <property type="match status" value="1"/>
</dbReference>
<organism evidence="2 3">
    <name type="scientific">Variovorax paradoxus</name>
    <dbReference type="NCBI Taxonomy" id="34073"/>
    <lineage>
        <taxon>Bacteria</taxon>
        <taxon>Pseudomonadati</taxon>
        <taxon>Pseudomonadota</taxon>
        <taxon>Betaproteobacteria</taxon>
        <taxon>Burkholderiales</taxon>
        <taxon>Comamonadaceae</taxon>
        <taxon>Variovorax</taxon>
    </lineage>
</organism>
<keyword evidence="1" id="KW-0812">Transmembrane</keyword>
<dbReference type="InterPro" id="IPR021296">
    <property type="entry name" value="DUF2868"/>
</dbReference>
<evidence type="ECO:0000313" key="2">
    <source>
        <dbReference type="EMBL" id="PZQ67560.1"/>
    </source>
</evidence>
<accession>A0A2W5RWW5</accession>
<dbReference type="EMBL" id="QFPP01000351">
    <property type="protein sequence ID" value="PZQ67560.1"/>
    <property type="molecule type" value="Genomic_DNA"/>
</dbReference>
<evidence type="ECO:0000313" key="3">
    <source>
        <dbReference type="Proteomes" id="UP000249135"/>
    </source>
</evidence>
<reference evidence="2 3" key="1">
    <citation type="submission" date="2017-08" db="EMBL/GenBank/DDBJ databases">
        <title>Infants hospitalized years apart are colonized by the same room-sourced microbial strains.</title>
        <authorList>
            <person name="Brooks B."/>
            <person name="Olm M.R."/>
            <person name="Firek B.A."/>
            <person name="Baker R."/>
            <person name="Thomas B.C."/>
            <person name="Morowitz M.J."/>
            <person name="Banfield J.F."/>
        </authorList>
    </citation>
    <scope>NUCLEOTIDE SEQUENCE [LARGE SCALE GENOMIC DNA]</scope>
    <source>
        <strain evidence="2">S2_005_003_R2_41</strain>
    </source>
</reference>
<sequence>MRTGLGAEGGPMAQAAARAAVLGERLGLQARLRHAAAAAPWVLLGLAAAVVLAGLALAGAVIDGQDRRINVMAALVALLGVHALTFLLWLLALLWPGAASLGALVGRLWIGLTARLALGRGAEGAALLQAGMRLLERARLLPWVLGLASHTVWVLSFVAAVAALLFALAFRQYTLGWETTILPHEVFAGWIDALGVLPGWLGFPVPGAADLRAAPGSTLPAAANGVLAWWLVGCVVVYGLLPRVVAALACLLVWRWRRGRLQPDASAPYYRKLFARFDALAPALVVDPDSHGADWHMARASLAGQTQPTLAVIGFELPPELPWPPQPLPRAASLVRRIDGSAAERQELLHALMHVRPRVLLLACHAASSPDRGTERLLRETLPLCGECRVWLAALPDAAVAGEPPSDEAPGAARWRQWLSATGLAEVHAFTDWARATAGLEALADASPSPGRQEAA</sequence>
<proteinExistence type="predicted"/>
<dbReference type="Proteomes" id="UP000249135">
    <property type="component" value="Unassembled WGS sequence"/>
</dbReference>